<evidence type="ECO:0000313" key="1">
    <source>
        <dbReference type="EMBL" id="KAL0076411.1"/>
    </source>
</evidence>
<dbReference type="EMBL" id="JBCLYO010000031">
    <property type="protein sequence ID" value="KAL0076411.1"/>
    <property type="molecule type" value="Genomic_DNA"/>
</dbReference>
<reference evidence="1 2" key="1">
    <citation type="submission" date="2024-04" db="EMBL/GenBank/DDBJ databases">
        <title>Symmetric and asymmetric DNA N6-adenine methylation regulates different biological responses in Mucorales.</title>
        <authorList>
            <consortium name="Lawrence Berkeley National Laboratory"/>
            <person name="Lax C."/>
            <person name="Mondo S.J."/>
            <person name="Osorio-Concepcion M."/>
            <person name="Muszewska A."/>
            <person name="Corrochano-Luque M."/>
            <person name="Gutierrez G."/>
            <person name="Riley R."/>
            <person name="Lipzen A."/>
            <person name="Guo J."/>
            <person name="Hundley H."/>
            <person name="Amirebrahimi M."/>
            <person name="Ng V."/>
            <person name="Lorenzo-Gutierrez D."/>
            <person name="Binder U."/>
            <person name="Yang J."/>
            <person name="Song Y."/>
            <person name="Canovas D."/>
            <person name="Navarro E."/>
            <person name="Freitag M."/>
            <person name="Gabaldon T."/>
            <person name="Grigoriev I.V."/>
            <person name="Corrochano L.M."/>
            <person name="Nicolas F.E."/>
            <person name="Garre V."/>
        </authorList>
    </citation>
    <scope>NUCLEOTIDE SEQUENCE [LARGE SCALE GENOMIC DNA]</scope>
    <source>
        <strain evidence="1 2">L51</strain>
    </source>
</reference>
<evidence type="ECO:0000313" key="2">
    <source>
        <dbReference type="Proteomes" id="UP001448207"/>
    </source>
</evidence>
<name>A0ABR3ANV1_PHYBL</name>
<keyword evidence="2" id="KW-1185">Reference proteome</keyword>
<dbReference type="Proteomes" id="UP001448207">
    <property type="component" value="Unassembled WGS sequence"/>
</dbReference>
<protein>
    <submittedName>
        <fullName evidence="1">Uncharacterized protein</fullName>
    </submittedName>
</protein>
<proteinExistence type="predicted"/>
<organism evidence="1 2">
    <name type="scientific">Phycomyces blakesleeanus</name>
    <dbReference type="NCBI Taxonomy" id="4837"/>
    <lineage>
        <taxon>Eukaryota</taxon>
        <taxon>Fungi</taxon>
        <taxon>Fungi incertae sedis</taxon>
        <taxon>Mucoromycota</taxon>
        <taxon>Mucoromycotina</taxon>
        <taxon>Mucoromycetes</taxon>
        <taxon>Mucorales</taxon>
        <taxon>Phycomycetaceae</taxon>
        <taxon>Phycomyces</taxon>
    </lineage>
</organism>
<accession>A0ABR3ANV1</accession>
<sequence>MSLPNYNINIFNQIYVKKLFYLIEFHLMFFYMSKRIKSMTPSSLSPHYAAQSPSGRKPDLVAKEVLEWWQTNGKHPFIQPHISSPSNVGANSPENLPLGDKVQLIRLPVASPSAVKEFSQVSSEEPAHLTTVESIKIIPQKDQAISIRCFGCILESLTDVQTFINRIFYLSESILTQSKVHTSSIMCILSISSGHFINNFKFLNVSSLVTLLKIRRSYLYINHKS</sequence>
<gene>
    <name evidence="1" type="ORF">J3Q64DRAFT_1825640</name>
</gene>
<comment type="caution">
    <text evidence="1">The sequence shown here is derived from an EMBL/GenBank/DDBJ whole genome shotgun (WGS) entry which is preliminary data.</text>
</comment>